<sequence>MTPGPKILQRCISDILDGIENCLHRRHSIVFEVKRRASKAHFEGIKKTLKDR</sequence>
<dbReference type="Proteomes" id="UP000034350">
    <property type="component" value="Unassembled WGS sequence"/>
</dbReference>
<keyword evidence="2" id="KW-1185">Reference proteome</keyword>
<comment type="caution">
    <text evidence="1">The sequence shown here is derived from an EMBL/GenBank/DDBJ whole genome shotgun (WGS) entry which is preliminary data.</text>
</comment>
<dbReference type="AlphaFoldDB" id="A0A0F9YLZ3"/>
<proteinExistence type="predicted"/>
<evidence type="ECO:0000313" key="2">
    <source>
        <dbReference type="Proteomes" id="UP000034350"/>
    </source>
</evidence>
<protein>
    <submittedName>
        <fullName evidence="1">Uncharacterized protein</fullName>
    </submittedName>
</protein>
<name>A0A0F9YLZ3_9MICR</name>
<dbReference type="GeneID" id="36319657"/>
<dbReference type="EMBL" id="JPQZ01000236">
    <property type="protein sequence ID" value="KKO73777.1"/>
    <property type="molecule type" value="Genomic_DNA"/>
</dbReference>
<dbReference type="VEuPathDB" id="MicrosporidiaDB:AAJ76_2360001308"/>
<evidence type="ECO:0000313" key="1">
    <source>
        <dbReference type="EMBL" id="KKO73777.1"/>
    </source>
</evidence>
<reference evidence="1 2" key="1">
    <citation type="journal article" date="2015" name="Environ. Microbiol.">
        <title>Genome analyses suggest the presence of polyploidy and recent human-driven expansions in eight global populations of the honeybee pathogen Nosema ceranae.</title>
        <authorList>
            <person name="Pelin A."/>
            <person name="Selman M."/>
            <person name="Aris-Brosou S."/>
            <person name="Farinelli L."/>
            <person name="Corradi N."/>
        </authorList>
    </citation>
    <scope>NUCLEOTIDE SEQUENCE [LARGE SCALE GENOMIC DNA]</scope>
    <source>
        <strain evidence="1 2">PA08 1199</strain>
    </source>
</reference>
<gene>
    <name evidence="1" type="ORF">AAJ76_2360001308</name>
</gene>
<accession>A0A0F9YLZ3</accession>
<dbReference type="RefSeq" id="XP_024329519.1">
    <property type="nucleotide sequence ID" value="XM_024474730.1"/>
</dbReference>
<organism evidence="1 2">
    <name type="scientific">Vairimorpha ceranae</name>
    <dbReference type="NCBI Taxonomy" id="40302"/>
    <lineage>
        <taxon>Eukaryota</taxon>
        <taxon>Fungi</taxon>
        <taxon>Fungi incertae sedis</taxon>
        <taxon>Microsporidia</taxon>
        <taxon>Nosematidae</taxon>
        <taxon>Vairimorpha</taxon>
    </lineage>
</organism>